<name>A0ABQ0GJB9_9PEZI</name>
<dbReference type="PROSITE" id="PS50850">
    <property type="entry name" value="MFS"/>
    <property type="match status" value="1"/>
</dbReference>
<evidence type="ECO:0000256" key="3">
    <source>
        <dbReference type="ARBA" id="ARBA00022989"/>
    </source>
</evidence>
<comment type="caution">
    <text evidence="7">The sequence shown here is derived from an EMBL/GenBank/DDBJ whole genome shotgun (WGS) entry which is preliminary data.</text>
</comment>
<dbReference type="Proteomes" id="UP001628179">
    <property type="component" value="Unassembled WGS sequence"/>
</dbReference>
<feature type="transmembrane region" description="Helical" evidence="5">
    <location>
        <begin position="508"/>
        <end position="526"/>
    </location>
</feature>
<dbReference type="PROSITE" id="PS00216">
    <property type="entry name" value="SUGAR_TRANSPORT_1"/>
    <property type="match status" value="1"/>
</dbReference>
<feature type="transmembrane region" description="Helical" evidence="5">
    <location>
        <begin position="306"/>
        <end position="325"/>
    </location>
</feature>
<protein>
    <submittedName>
        <fullName evidence="7">Efflux pump FUS6</fullName>
    </submittedName>
</protein>
<dbReference type="GeneID" id="98178819"/>
<gene>
    <name evidence="7" type="ORF">MFIFM68171_08076</name>
</gene>
<dbReference type="PRINTS" id="PR01036">
    <property type="entry name" value="TCRTETB"/>
</dbReference>
<feature type="transmembrane region" description="Helical" evidence="5">
    <location>
        <begin position="196"/>
        <end position="219"/>
    </location>
</feature>
<evidence type="ECO:0000256" key="2">
    <source>
        <dbReference type="ARBA" id="ARBA00022692"/>
    </source>
</evidence>
<dbReference type="RefSeq" id="XP_070919597.1">
    <property type="nucleotide sequence ID" value="XM_071063496.1"/>
</dbReference>
<dbReference type="SUPFAM" id="SSF103473">
    <property type="entry name" value="MFS general substrate transporter"/>
    <property type="match status" value="1"/>
</dbReference>
<feature type="transmembrane region" description="Helical" evidence="5">
    <location>
        <begin position="141"/>
        <end position="162"/>
    </location>
</feature>
<keyword evidence="4 5" id="KW-0472">Membrane</keyword>
<feature type="transmembrane region" description="Helical" evidence="5">
    <location>
        <begin position="345"/>
        <end position="364"/>
    </location>
</feature>
<feature type="transmembrane region" description="Helical" evidence="5">
    <location>
        <begin position="240"/>
        <end position="259"/>
    </location>
</feature>
<dbReference type="Pfam" id="PF07690">
    <property type="entry name" value="MFS_1"/>
    <property type="match status" value="1"/>
</dbReference>
<evidence type="ECO:0000313" key="7">
    <source>
        <dbReference type="EMBL" id="GAB1317866.1"/>
    </source>
</evidence>
<dbReference type="Gene3D" id="1.20.1250.20">
    <property type="entry name" value="MFS general substrate transporter like domains"/>
    <property type="match status" value="1"/>
</dbReference>
<evidence type="ECO:0000256" key="4">
    <source>
        <dbReference type="ARBA" id="ARBA00023136"/>
    </source>
</evidence>
<keyword evidence="8" id="KW-1185">Reference proteome</keyword>
<feature type="transmembrane region" description="Helical" evidence="5">
    <location>
        <begin position="80"/>
        <end position="98"/>
    </location>
</feature>
<dbReference type="InterPro" id="IPR005829">
    <property type="entry name" value="Sugar_transporter_CS"/>
</dbReference>
<feature type="transmembrane region" description="Helical" evidence="5">
    <location>
        <begin position="433"/>
        <end position="456"/>
    </location>
</feature>
<evidence type="ECO:0000256" key="1">
    <source>
        <dbReference type="ARBA" id="ARBA00004141"/>
    </source>
</evidence>
<dbReference type="PANTHER" id="PTHR23501">
    <property type="entry name" value="MAJOR FACILITATOR SUPERFAMILY"/>
    <property type="match status" value="1"/>
</dbReference>
<dbReference type="EMBL" id="BAAFSV010000004">
    <property type="protein sequence ID" value="GAB1317866.1"/>
    <property type="molecule type" value="Genomic_DNA"/>
</dbReference>
<feature type="transmembrane region" description="Helical" evidence="5">
    <location>
        <begin position="265"/>
        <end position="285"/>
    </location>
</feature>
<keyword evidence="2 5" id="KW-0812">Transmembrane</keyword>
<dbReference type="InterPro" id="IPR020846">
    <property type="entry name" value="MFS_dom"/>
</dbReference>
<evidence type="ECO:0000259" key="6">
    <source>
        <dbReference type="PROSITE" id="PS50850"/>
    </source>
</evidence>
<accession>A0ABQ0GJB9</accession>
<feature type="transmembrane region" description="Helical" evidence="5">
    <location>
        <begin position="371"/>
        <end position="390"/>
    </location>
</feature>
<keyword evidence="3 5" id="KW-1133">Transmembrane helix</keyword>
<dbReference type="PANTHER" id="PTHR23501:SF94">
    <property type="entry name" value="MAJOR FACILITATOR SUPERFAMILY (MFS) PROFILE DOMAIN-CONTAINING PROTEIN"/>
    <property type="match status" value="1"/>
</dbReference>
<evidence type="ECO:0000313" key="8">
    <source>
        <dbReference type="Proteomes" id="UP001628179"/>
    </source>
</evidence>
<feature type="transmembrane region" description="Helical" evidence="5">
    <location>
        <begin position="42"/>
        <end position="68"/>
    </location>
</feature>
<dbReference type="InterPro" id="IPR036259">
    <property type="entry name" value="MFS_trans_sf"/>
</dbReference>
<feature type="transmembrane region" description="Helical" evidence="5">
    <location>
        <begin position="169"/>
        <end position="190"/>
    </location>
</feature>
<feature type="transmembrane region" description="Helical" evidence="5">
    <location>
        <begin position="110"/>
        <end position="129"/>
    </location>
</feature>
<sequence>MTSAGREYPAMGRDVDLTGLDGAQLELGEKAEVDWTPGKQEYAVMLTLAVISLMVALDATILVSVLPTLAEDLGGTATDAFWAGTSYLLSCAVCQPFIAALSDIFGRKEMLLASVLFFTIGTVLCAPIAKDFTVFFVGRSIQGIGGGGIITMGQVIFADIVPLRQRPKYFSLVLAAWALGSVLGPLIGGLFVEHVIWTWCFYINFPFCALGLVLVPIYVKLTTEKTSLVSKLVRVDWVGGFLFIGGLTSFLVGISWAGIQYEWKSVQAITPMVVGIIGVILAVIWECYGAREPFLRPSLFHSTSALATYACALFQGFILFCALYYIPFYFTAIKFEPPTQSGLDIFPVTCFLLPGSIVISLVTTRIGRYRWAIWSGWVITTIGCGLLLLLDEYTKTAVWAVILAIFGIGHGMLLTSVNVGIQAVSHVEDAGRAAAMYAFMRTLGMSFGVAVGGTVFQNVMGNKLDELGLPDSIVHNSEAFVKTMALMLPADPTRKGALQAYLAGFHGVYWTITGAAIASFLISLVIKHHNMDKLLESKFVLQGAKAPAASVMAVASTPARPDGEAHDRSLADVPMFKGSITTCSRIPSSFDTESTSTYSAAIQPQDSSLEDQGISLDGMNSADFAEEIAAVAYYIEPGGRIIPVDILADSRPGSQAASIRGIEKSDFETSAIARAELVPEEASPESLFAKVCASGQLVRPDAAEHEAMFADLAPAWMHRT</sequence>
<organism evidence="7 8">
    <name type="scientific">Madurella fahalii</name>
    <dbReference type="NCBI Taxonomy" id="1157608"/>
    <lineage>
        <taxon>Eukaryota</taxon>
        <taxon>Fungi</taxon>
        <taxon>Dikarya</taxon>
        <taxon>Ascomycota</taxon>
        <taxon>Pezizomycotina</taxon>
        <taxon>Sordariomycetes</taxon>
        <taxon>Sordariomycetidae</taxon>
        <taxon>Sordariales</taxon>
        <taxon>Sordariales incertae sedis</taxon>
        <taxon>Madurella</taxon>
    </lineage>
</organism>
<feature type="transmembrane region" description="Helical" evidence="5">
    <location>
        <begin position="396"/>
        <end position="421"/>
    </location>
</feature>
<comment type="subcellular location">
    <subcellularLocation>
        <location evidence="1">Membrane</location>
        <topology evidence="1">Multi-pass membrane protein</topology>
    </subcellularLocation>
</comment>
<dbReference type="Gene3D" id="1.20.1720.10">
    <property type="entry name" value="Multidrug resistance protein D"/>
    <property type="match status" value="1"/>
</dbReference>
<proteinExistence type="predicted"/>
<dbReference type="InterPro" id="IPR011701">
    <property type="entry name" value="MFS"/>
</dbReference>
<evidence type="ECO:0000256" key="5">
    <source>
        <dbReference type="SAM" id="Phobius"/>
    </source>
</evidence>
<feature type="domain" description="Major facilitator superfamily (MFS) profile" evidence="6">
    <location>
        <begin position="44"/>
        <end position="531"/>
    </location>
</feature>
<reference evidence="7 8" key="1">
    <citation type="submission" date="2024-09" db="EMBL/GenBank/DDBJ databases">
        <title>Itraconazole resistance in Madurella fahalii resulting from another homologue of gene encoding cytochrome P450 14-alpha sterol demethylase (CYP51).</title>
        <authorList>
            <person name="Yoshioka I."/>
            <person name="Fahal A.H."/>
            <person name="Kaneko S."/>
            <person name="Yaguchi T."/>
        </authorList>
    </citation>
    <scope>NUCLEOTIDE SEQUENCE [LARGE SCALE GENOMIC DNA]</scope>
    <source>
        <strain evidence="7 8">IFM 68171</strain>
    </source>
</reference>